<reference evidence="17" key="3">
    <citation type="submission" date="2025-09" db="UniProtKB">
        <authorList>
            <consortium name="Ensembl"/>
        </authorList>
    </citation>
    <scope>IDENTIFICATION</scope>
</reference>
<dbReference type="PROSITE" id="PS50835">
    <property type="entry name" value="IG_LIKE"/>
    <property type="match status" value="1"/>
</dbReference>
<accession>A0A3Q1IMZ3</accession>
<keyword evidence="10" id="KW-0325">Glycoprotein</keyword>
<dbReference type="OMA" id="RDHTREF"/>
<reference evidence="17" key="1">
    <citation type="submission" date="2021-04" db="EMBL/GenBank/DDBJ databases">
        <authorList>
            <consortium name="Wellcome Sanger Institute Data Sharing"/>
        </authorList>
    </citation>
    <scope>NUCLEOTIDE SEQUENCE [LARGE SCALE GENOMIC DNA]</scope>
</reference>
<evidence type="ECO:0000256" key="6">
    <source>
        <dbReference type="ARBA" id="ARBA00022902"/>
    </source>
</evidence>
<dbReference type="GeneTree" id="ENSGT00940000165656"/>
<evidence type="ECO:0000313" key="17">
    <source>
        <dbReference type="Ensembl" id="ENSATEP00000023122.1"/>
    </source>
</evidence>
<dbReference type="GO" id="GO:0000122">
    <property type="term" value="P:negative regulation of transcription by RNA polymerase II"/>
    <property type="evidence" value="ECO:0007669"/>
    <property type="project" value="TreeGrafter"/>
</dbReference>
<proteinExistence type="inferred from homology"/>
<dbReference type="Pfam" id="PF01403">
    <property type="entry name" value="Sema"/>
    <property type="match status" value="1"/>
</dbReference>
<feature type="chain" id="PRO_5018746139" description="Semaphorin-1A" evidence="14">
    <location>
        <begin position="19"/>
        <end position="768"/>
    </location>
</feature>
<dbReference type="FunFam" id="2.130.10.10:FF:001703">
    <property type="entry name" value="Semaphorin 4e"/>
    <property type="match status" value="1"/>
</dbReference>
<reference evidence="17" key="2">
    <citation type="submission" date="2025-08" db="UniProtKB">
        <authorList>
            <consortium name="Ensembl"/>
        </authorList>
    </citation>
    <scope>IDENTIFICATION</scope>
</reference>
<feature type="signal peptide" evidence="14">
    <location>
        <begin position="1"/>
        <end position="18"/>
    </location>
</feature>
<dbReference type="SUPFAM" id="SSF101912">
    <property type="entry name" value="Sema domain"/>
    <property type="match status" value="1"/>
</dbReference>
<dbReference type="AlphaFoldDB" id="A0A3Q1IMZ3"/>
<keyword evidence="8" id="KW-0472">Membrane</keyword>
<evidence type="ECO:0000256" key="14">
    <source>
        <dbReference type="SAM" id="SignalP"/>
    </source>
</evidence>
<dbReference type="Pfam" id="PF01437">
    <property type="entry name" value="PSI"/>
    <property type="match status" value="1"/>
</dbReference>
<comment type="caution">
    <text evidence="12">Lacks conserved residue(s) required for the propagation of feature annotation.</text>
</comment>
<feature type="domain" description="Sema" evidence="16">
    <location>
        <begin position="30"/>
        <end position="501"/>
    </location>
</feature>
<keyword evidence="7" id="KW-1133">Transmembrane helix</keyword>
<dbReference type="SMART" id="SM00423">
    <property type="entry name" value="PSI"/>
    <property type="match status" value="1"/>
</dbReference>
<evidence type="ECO:0000259" key="15">
    <source>
        <dbReference type="PROSITE" id="PS50835"/>
    </source>
</evidence>
<dbReference type="Proteomes" id="UP000265040">
    <property type="component" value="Chromosome 17"/>
</dbReference>
<dbReference type="GO" id="GO:0005886">
    <property type="term" value="C:plasma membrane"/>
    <property type="evidence" value="ECO:0007669"/>
    <property type="project" value="TreeGrafter"/>
</dbReference>
<evidence type="ECO:0000256" key="10">
    <source>
        <dbReference type="ARBA" id="ARBA00023180"/>
    </source>
</evidence>
<dbReference type="RefSeq" id="XP_026230233.1">
    <property type="nucleotide sequence ID" value="XM_026374448.2"/>
</dbReference>
<dbReference type="PANTHER" id="PTHR11036">
    <property type="entry name" value="SEMAPHORIN"/>
    <property type="match status" value="1"/>
</dbReference>
<dbReference type="InterPro" id="IPR036179">
    <property type="entry name" value="Ig-like_dom_sf"/>
</dbReference>
<dbReference type="FunFam" id="3.30.1680.10:FF:000016">
    <property type="entry name" value="Putative Semaphorin-6B"/>
    <property type="match status" value="1"/>
</dbReference>
<comment type="similarity">
    <text evidence="2">Belongs to the semaphorin family.</text>
</comment>
<dbReference type="GO" id="GO:0030215">
    <property type="term" value="F:semaphorin receptor binding"/>
    <property type="evidence" value="ECO:0007669"/>
    <property type="project" value="InterPro"/>
</dbReference>
<evidence type="ECO:0000256" key="3">
    <source>
        <dbReference type="ARBA" id="ARBA00022473"/>
    </source>
</evidence>
<evidence type="ECO:0000256" key="7">
    <source>
        <dbReference type="ARBA" id="ARBA00022989"/>
    </source>
</evidence>
<dbReference type="GO" id="GO:0005615">
    <property type="term" value="C:extracellular space"/>
    <property type="evidence" value="ECO:0007669"/>
    <property type="project" value="TreeGrafter"/>
</dbReference>
<dbReference type="SMART" id="SM00630">
    <property type="entry name" value="Sema"/>
    <property type="match status" value="1"/>
</dbReference>
<dbReference type="Gene3D" id="3.30.1680.10">
    <property type="entry name" value="ligand-binding face of the semaphorins, domain 2"/>
    <property type="match status" value="1"/>
</dbReference>
<dbReference type="GO" id="GO:0043931">
    <property type="term" value="P:ossification involved in bone maturation"/>
    <property type="evidence" value="ECO:0007669"/>
    <property type="project" value="TreeGrafter"/>
</dbReference>
<dbReference type="SMART" id="SM00409">
    <property type="entry name" value="IG"/>
    <property type="match status" value="1"/>
</dbReference>
<keyword evidence="5" id="KW-0221">Differentiation</keyword>
<keyword evidence="3" id="KW-0217">Developmental protein</keyword>
<dbReference type="GO" id="GO:0045499">
    <property type="term" value="F:chemorepellent activity"/>
    <property type="evidence" value="ECO:0007669"/>
    <property type="project" value="TreeGrafter"/>
</dbReference>
<dbReference type="InterPro" id="IPR007110">
    <property type="entry name" value="Ig-like_dom"/>
</dbReference>
<dbReference type="GO" id="GO:0007411">
    <property type="term" value="P:axon guidance"/>
    <property type="evidence" value="ECO:0007669"/>
    <property type="project" value="TreeGrafter"/>
</dbReference>
<keyword evidence="4" id="KW-0812">Transmembrane</keyword>
<dbReference type="SUPFAM" id="SSF103575">
    <property type="entry name" value="Plexin repeat"/>
    <property type="match status" value="1"/>
</dbReference>
<evidence type="ECO:0000256" key="12">
    <source>
        <dbReference type="PROSITE-ProRule" id="PRU00352"/>
    </source>
</evidence>
<comment type="subcellular location">
    <subcellularLocation>
        <location evidence="1">Membrane</location>
    </subcellularLocation>
</comment>
<evidence type="ECO:0000256" key="11">
    <source>
        <dbReference type="ARBA" id="ARBA00074143"/>
    </source>
</evidence>
<evidence type="ECO:0000256" key="2">
    <source>
        <dbReference type="ARBA" id="ARBA00009492"/>
    </source>
</evidence>
<evidence type="ECO:0000256" key="5">
    <source>
        <dbReference type="ARBA" id="ARBA00022782"/>
    </source>
</evidence>
<dbReference type="InterPro" id="IPR002165">
    <property type="entry name" value="Plexin_repeat"/>
</dbReference>
<keyword evidence="14" id="KW-0732">Signal</keyword>
<dbReference type="GO" id="GO:0030335">
    <property type="term" value="P:positive regulation of cell migration"/>
    <property type="evidence" value="ECO:0007669"/>
    <property type="project" value="TreeGrafter"/>
</dbReference>
<dbReference type="PANTHER" id="PTHR11036:SF135">
    <property type="entry name" value="SEMAPHORIN 4D ISOFORM X1-RELATED"/>
    <property type="match status" value="1"/>
</dbReference>
<dbReference type="InterPro" id="IPR015943">
    <property type="entry name" value="WD40/YVTN_repeat-like_dom_sf"/>
</dbReference>
<sequence length="768" mass="85536">MYPLGSLCVFWLLPVALMLEEDSPLDCVPRKSVPFYRDYTHTFSEKGVFNYTTMLLREDLDLLVLGARESIYALDLKNISKKLASVKWEVTQQQKMDCKNKGKSPEMECKNYIRILHKMKDNRMYVCGSNAFDPVCDYMSYADGKLTLEKKAEDGKGKCPFDPFQRYASIMVDNTLYSATSMNFLGSEPVLMRSSSSIIRTEFKSSWLNEPTFVSMAQMPESEKSEDGDDDKVYLFFSETAVECDCYNTLVVSRVARVCKGDLGGQRTLQKRWTSFLKARMDCPVLQSQLPYIIQDTYRWCDPHQSWKNCLFYAIFTPQSDTLQHSAVCAYRVSDISKVFAEGKYKTPVPVETSFVKWVMYSGDVPVPRPGACINNEARKAGITQTLDLPDRTLQFIKDKPLMDQAIQPVGQKPLLVRKGSTFTRIIVDQVQDANGKKHHVMFIGTEEGTVLKAVNYDGEMFIIGEIQLFQPPKAIKILKMSNVTGQLYAGSDDGAAQMPVATCERSSSCMDCVLARDPYCGWDKVAGRCVALSNSKRELIQSVTEGQASLCPAADPVRPMNQSIWPGGNLKLSCPTPSNLAQTSWEMDKGHQVPSAHLQLLQDGLLILNASDRHAGRYRCLSVERSKGVNYTTIVSEYEVRITATGSGKGLTLLPQAQSDGPSKIVLQVSVGLLVVSLLTLLAWNFHKGHLPLPWKCGQKSRGQSQGTREDVGASQRPGPAEDKPLVLGTGNRNNNHNRGEAAFSAAENDVPCVNLPSLQYIDDSEI</sequence>
<evidence type="ECO:0000256" key="1">
    <source>
        <dbReference type="ARBA" id="ARBA00004370"/>
    </source>
</evidence>
<keyword evidence="6" id="KW-0524">Neurogenesis</keyword>
<evidence type="ECO:0000259" key="16">
    <source>
        <dbReference type="PROSITE" id="PS51004"/>
    </source>
</evidence>
<dbReference type="Gene3D" id="2.60.40.10">
    <property type="entry name" value="Immunoglobulins"/>
    <property type="match status" value="1"/>
</dbReference>
<dbReference type="OrthoDB" id="9988752at2759"/>
<evidence type="ECO:0000313" key="18">
    <source>
        <dbReference type="Proteomes" id="UP000265040"/>
    </source>
</evidence>
<evidence type="ECO:0000256" key="13">
    <source>
        <dbReference type="SAM" id="MobiDB-lite"/>
    </source>
</evidence>
<evidence type="ECO:0000256" key="9">
    <source>
        <dbReference type="ARBA" id="ARBA00023157"/>
    </source>
</evidence>
<evidence type="ECO:0000256" key="4">
    <source>
        <dbReference type="ARBA" id="ARBA00022692"/>
    </source>
</evidence>
<keyword evidence="9" id="KW-1015">Disulfide bond</keyword>
<dbReference type="RefSeq" id="XP_026230232.1">
    <property type="nucleotide sequence ID" value="XM_026374447.2"/>
</dbReference>
<dbReference type="InterPro" id="IPR016201">
    <property type="entry name" value="PSI"/>
</dbReference>
<dbReference type="InterPro" id="IPR003599">
    <property type="entry name" value="Ig_sub"/>
</dbReference>
<dbReference type="STRING" id="64144.ENSATEP00000023122"/>
<dbReference type="InterPro" id="IPR036352">
    <property type="entry name" value="Semap_dom_sf"/>
</dbReference>
<feature type="region of interest" description="Disordered" evidence="13">
    <location>
        <begin position="698"/>
        <end position="745"/>
    </location>
</feature>
<dbReference type="InterPro" id="IPR001627">
    <property type="entry name" value="Semap_dom"/>
</dbReference>
<dbReference type="SUPFAM" id="SSF48726">
    <property type="entry name" value="Immunoglobulin"/>
    <property type="match status" value="1"/>
</dbReference>
<protein>
    <recommendedName>
        <fullName evidence="11">Semaphorin-1A</fullName>
    </recommendedName>
</protein>
<dbReference type="GO" id="GO:0071526">
    <property type="term" value="P:semaphorin-plexin signaling pathway"/>
    <property type="evidence" value="ECO:0007669"/>
    <property type="project" value="TreeGrafter"/>
</dbReference>
<organism evidence="17 18">
    <name type="scientific">Anabas testudineus</name>
    <name type="common">Climbing perch</name>
    <name type="synonym">Anthias testudineus</name>
    <dbReference type="NCBI Taxonomy" id="64144"/>
    <lineage>
        <taxon>Eukaryota</taxon>
        <taxon>Metazoa</taxon>
        <taxon>Chordata</taxon>
        <taxon>Craniata</taxon>
        <taxon>Vertebrata</taxon>
        <taxon>Euteleostomi</taxon>
        <taxon>Actinopterygii</taxon>
        <taxon>Neopterygii</taxon>
        <taxon>Teleostei</taxon>
        <taxon>Neoteleostei</taxon>
        <taxon>Acanthomorphata</taxon>
        <taxon>Anabantaria</taxon>
        <taxon>Anabantiformes</taxon>
        <taxon>Anabantoidei</taxon>
        <taxon>Anabantidae</taxon>
        <taxon>Anabas</taxon>
    </lineage>
</organism>
<dbReference type="InterPro" id="IPR027231">
    <property type="entry name" value="Semaphorin"/>
</dbReference>
<dbReference type="PROSITE" id="PS51004">
    <property type="entry name" value="SEMA"/>
    <property type="match status" value="1"/>
</dbReference>
<dbReference type="GO" id="GO:0001755">
    <property type="term" value="P:neural crest cell migration"/>
    <property type="evidence" value="ECO:0007669"/>
    <property type="project" value="TreeGrafter"/>
</dbReference>
<keyword evidence="18" id="KW-1185">Reference proteome</keyword>
<name>A0A3Q1IMZ3_ANATE</name>
<dbReference type="Ensembl" id="ENSATET00000023495.3">
    <property type="protein sequence ID" value="ENSATEP00000023122.1"/>
    <property type="gene ID" value="ENSATEG00000016033.3"/>
</dbReference>
<dbReference type="GeneID" id="113171770"/>
<dbReference type="CTD" id="796377"/>
<dbReference type="Gene3D" id="2.130.10.10">
    <property type="entry name" value="YVTN repeat-like/Quinoprotein amine dehydrogenase"/>
    <property type="match status" value="1"/>
</dbReference>
<dbReference type="InParanoid" id="A0A3Q1IMZ3"/>
<dbReference type="InterPro" id="IPR013783">
    <property type="entry name" value="Ig-like_fold"/>
</dbReference>
<feature type="domain" description="Ig-like" evidence="15">
    <location>
        <begin position="553"/>
        <end position="637"/>
    </location>
</feature>
<evidence type="ECO:0000256" key="8">
    <source>
        <dbReference type="ARBA" id="ARBA00023136"/>
    </source>
</evidence>